<dbReference type="GO" id="GO:0005576">
    <property type="term" value="C:extracellular region"/>
    <property type="evidence" value="ECO:0007669"/>
    <property type="project" value="UniProtKB-SubCell"/>
</dbReference>
<feature type="compositionally biased region" description="Low complexity" evidence="11">
    <location>
        <begin position="169"/>
        <end position="197"/>
    </location>
</feature>
<dbReference type="EC" id="3.2.1.58" evidence="9"/>
<feature type="domain" description="Glycoside hydrolase family 5" evidence="12">
    <location>
        <begin position="283"/>
        <end position="552"/>
    </location>
</feature>
<dbReference type="GO" id="GO:0071555">
    <property type="term" value="P:cell wall organization"/>
    <property type="evidence" value="ECO:0007669"/>
    <property type="project" value="UniProtKB-KW"/>
</dbReference>
<accession>A0A127ZE67</accession>
<comment type="similarity">
    <text evidence="2 10">Belongs to the glycosyl hydrolase 5 (cellulase A) family.</text>
</comment>
<evidence type="ECO:0000256" key="6">
    <source>
        <dbReference type="ARBA" id="ARBA00023295"/>
    </source>
</evidence>
<feature type="compositionally biased region" description="Polar residues" evidence="11">
    <location>
        <begin position="159"/>
        <end position="168"/>
    </location>
</feature>
<feature type="region of interest" description="Disordered" evidence="11">
    <location>
        <begin position="159"/>
        <end position="211"/>
    </location>
</feature>
<evidence type="ECO:0000256" key="10">
    <source>
        <dbReference type="RuleBase" id="RU361153"/>
    </source>
</evidence>
<keyword evidence="3" id="KW-0964">Secreted</keyword>
<dbReference type="GO" id="GO:0004338">
    <property type="term" value="F:glucan exo-1,3-beta-glucosidase activity"/>
    <property type="evidence" value="ECO:0007669"/>
    <property type="project" value="UniProtKB-EC"/>
</dbReference>
<keyword evidence="7" id="KW-0961">Cell wall biogenesis/degradation</keyword>
<feature type="region of interest" description="Disordered" evidence="11">
    <location>
        <begin position="1"/>
        <end position="46"/>
    </location>
</feature>
<keyword evidence="4" id="KW-0732">Signal</keyword>
<dbReference type="PANTHER" id="PTHR31297">
    <property type="entry name" value="GLUCAN ENDO-1,6-BETA-GLUCOSIDASE B"/>
    <property type="match status" value="1"/>
</dbReference>
<dbReference type="Gene3D" id="3.20.20.80">
    <property type="entry name" value="Glycosidases"/>
    <property type="match status" value="1"/>
</dbReference>
<keyword evidence="5 10" id="KW-0378">Hydrolase</keyword>
<dbReference type="PANTHER" id="PTHR31297:SF1">
    <property type="entry name" value="GLUCAN 1,3-BETA-GLUCOSIDASE I_II-RELATED"/>
    <property type="match status" value="1"/>
</dbReference>
<evidence type="ECO:0000313" key="13">
    <source>
        <dbReference type="EMBL" id="CDU24346.1"/>
    </source>
</evidence>
<evidence type="ECO:0000256" key="7">
    <source>
        <dbReference type="ARBA" id="ARBA00023316"/>
    </source>
</evidence>
<dbReference type="OrthoDB" id="62120at2759"/>
<dbReference type="InterPro" id="IPR050386">
    <property type="entry name" value="Glycosyl_hydrolase_5"/>
</dbReference>
<evidence type="ECO:0000256" key="9">
    <source>
        <dbReference type="ARBA" id="ARBA00038929"/>
    </source>
</evidence>
<evidence type="ECO:0000259" key="12">
    <source>
        <dbReference type="Pfam" id="PF00150"/>
    </source>
</evidence>
<dbReference type="AlphaFoldDB" id="A0A127ZE67"/>
<comment type="subcellular location">
    <subcellularLocation>
        <location evidence="1">Secreted</location>
    </subcellularLocation>
</comment>
<dbReference type="GO" id="GO:0009251">
    <property type="term" value="P:glucan catabolic process"/>
    <property type="evidence" value="ECO:0007669"/>
    <property type="project" value="TreeGrafter"/>
</dbReference>
<evidence type="ECO:0000256" key="3">
    <source>
        <dbReference type="ARBA" id="ARBA00022525"/>
    </source>
</evidence>
<name>A0A127ZE67_9BASI</name>
<evidence type="ECO:0000256" key="4">
    <source>
        <dbReference type="ARBA" id="ARBA00022729"/>
    </source>
</evidence>
<dbReference type="EMBL" id="LK056666">
    <property type="protein sequence ID" value="CDU24346.1"/>
    <property type="molecule type" value="Genomic_DNA"/>
</dbReference>
<organism evidence="13">
    <name type="scientific">Sporisorium scitamineum</name>
    <dbReference type="NCBI Taxonomy" id="49012"/>
    <lineage>
        <taxon>Eukaryota</taxon>
        <taxon>Fungi</taxon>
        <taxon>Dikarya</taxon>
        <taxon>Basidiomycota</taxon>
        <taxon>Ustilaginomycotina</taxon>
        <taxon>Ustilaginomycetes</taxon>
        <taxon>Ustilaginales</taxon>
        <taxon>Ustilaginaceae</taxon>
        <taxon>Sporisorium</taxon>
    </lineage>
</organism>
<sequence length="613" mass="66741">MPRPKSEAPNSGYYSPDPNTPTFSPPGEYTEFQTLRPGTPGSFGRYSVASTNLEKYDRDGAHTPQAQALLSSDDPAQPSNTYYFDKEGAAAGAYSASDAYQYQGRRGQGFNPANSAALERGLPANKRAGFIRRRPILFSAIILLVLIVAGVGAGVGISQSNKSNDKNLSATNANSNSGSSSGSGSSSSSSSSSPSSTGRGGSSGSPATSSAPKITPFAKYSWTDTNTKAFGASLGSWLVLERWQLEDWMVQQAGPNAWDEWSFSQILGNKLASVLADHQNSWVTEADMDTMQNTGVNIVRIPIPFWAFIPTVSGEPYYNDMTVYQNQLNKMLQWCYSRGMYVMLDLHAMPGSQNGDQSSGHNTTNIQWFEQSNQDRSDTFLKNVLSWATSSNYSSIINSIGVVNEPRIVNNDWTLNQTRFQITQSYYERSFATCVQNKIPMTFHNGFAPGSITDKMNLWKPFVSGKDPNMLIYEDHPYPGWFQTPEPGQSQIQSSVCEYGSAGSSFGIPIVMGEFSAIQNTNSSSYATTYLQMQLATYGWSAGSIFWNFKANSSQNPVLALSANLMQLYSYVDLVAAGIMPNPGKGGNVRNFYAGLPNPCGGFQTYGWSNPAQ</sequence>
<reference evidence="13" key="1">
    <citation type="submission" date="2014-06" db="EMBL/GenBank/DDBJ databases">
        <authorList>
            <person name="Ju J."/>
            <person name="Zhang J."/>
        </authorList>
    </citation>
    <scope>NUCLEOTIDE SEQUENCE</scope>
    <source>
        <strain evidence="13">SscI8</strain>
    </source>
</reference>
<dbReference type="GO" id="GO:0009986">
    <property type="term" value="C:cell surface"/>
    <property type="evidence" value="ECO:0007669"/>
    <property type="project" value="TreeGrafter"/>
</dbReference>
<dbReference type="InterPro" id="IPR001547">
    <property type="entry name" value="Glyco_hydro_5"/>
</dbReference>
<gene>
    <name evidence="13" type="ORF">SPSC_03417</name>
</gene>
<evidence type="ECO:0000256" key="2">
    <source>
        <dbReference type="ARBA" id="ARBA00005641"/>
    </source>
</evidence>
<dbReference type="Pfam" id="PF00150">
    <property type="entry name" value="Cellulase"/>
    <property type="match status" value="1"/>
</dbReference>
<dbReference type="InterPro" id="IPR017853">
    <property type="entry name" value="GH"/>
</dbReference>
<evidence type="ECO:0000256" key="8">
    <source>
        <dbReference type="ARBA" id="ARBA00036824"/>
    </source>
</evidence>
<protein>
    <recommendedName>
        <fullName evidence="9">glucan 1,3-beta-glucosidase</fullName>
        <ecNumber evidence="9">3.2.1.58</ecNumber>
    </recommendedName>
</protein>
<keyword evidence="6 10" id="KW-0326">Glycosidase</keyword>
<evidence type="ECO:0000256" key="1">
    <source>
        <dbReference type="ARBA" id="ARBA00004613"/>
    </source>
</evidence>
<proteinExistence type="inferred from homology"/>
<evidence type="ECO:0000256" key="11">
    <source>
        <dbReference type="SAM" id="MobiDB-lite"/>
    </source>
</evidence>
<evidence type="ECO:0000256" key="5">
    <source>
        <dbReference type="ARBA" id="ARBA00022801"/>
    </source>
</evidence>
<dbReference type="SUPFAM" id="SSF51445">
    <property type="entry name" value="(Trans)glycosidases"/>
    <property type="match status" value="1"/>
</dbReference>
<comment type="catalytic activity">
    <reaction evidence="8">
        <text>Successive hydrolysis of beta-D-glucose units from the non-reducing ends of (1-&gt;3)-beta-D-glucans, releasing alpha-glucose.</text>
        <dbReference type="EC" id="3.2.1.58"/>
    </reaction>
</comment>